<keyword evidence="4" id="KW-0805">Transcription regulation</keyword>
<feature type="compositionally biased region" description="Polar residues" evidence="7">
    <location>
        <begin position="765"/>
        <end position="786"/>
    </location>
</feature>
<evidence type="ECO:0000256" key="3">
    <source>
        <dbReference type="ARBA" id="ARBA00022833"/>
    </source>
</evidence>
<keyword evidence="10" id="KW-1185">Reference proteome</keyword>
<dbReference type="EnsemblPlants" id="OGLUM12G11510.4">
    <property type="protein sequence ID" value="OGLUM12G11510.4"/>
    <property type="gene ID" value="OGLUM12G11510"/>
</dbReference>
<feature type="compositionally biased region" description="Polar residues" evidence="7">
    <location>
        <begin position="1298"/>
        <end position="1307"/>
    </location>
</feature>
<dbReference type="GO" id="GO:0008270">
    <property type="term" value="F:zinc ion binding"/>
    <property type="evidence" value="ECO:0007669"/>
    <property type="project" value="UniProtKB-KW"/>
</dbReference>
<keyword evidence="3" id="KW-0862">Zinc</keyword>
<evidence type="ECO:0000256" key="4">
    <source>
        <dbReference type="ARBA" id="ARBA00023015"/>
    </source>
</evidence>
<keyword evidence="1" id="KW-0479">Metal-binding</keyword>
<dbReference type="InterPro" id="IPR019787">
    <property type="entry name" value="Znf_PHD-finger"/>
</dbReference>
<feature type="compositionally biased region" description="Polar residues" evidence="7">
    <location>
        <begin position="146"/>
        <end position="170"/>
    </location>
</feature>
<dbReference type="PANTHER" id="PTHR33304:SF61">
    <property type="entry name" value="RING_FYVE_PHD ZINC FINGER SUPERFAMILY PROTEIN"/>
    <property type="match status" value="1"/>
</dbReference>
<feature type="compositionally biased region" description="Basic and acidic residues" evidence="7">
    <location>
        <begin position="36"/>
        <end position="46"/>
    </location>
</feature>
<feature type="region of interest" description="Disordered" evidence="7">
    <location>
        <begin position="109"/>
        <end position="170"/>
    </location>
</feature>
<feature type="region of interest" description="Disordered" evidence="7">
    <location>
        <begin position="27"/>
        <end position="50"/>
    </location>
</feature>
<name>A0A0E0BS08_9ORYZ</name>
<dbReference type="STRING" id="40148.A0A0E0BS08"/>
<feature type="region of interest" description="Disordered" evidence="7">
    <location>
        <begin position="723"/>
        <end position="742"/>
    </location>
</feature>
<dbReference type="Pfam" id="PF00628">
    <property type="entry name" value="PHD"/>
    <property type="match status" value="1"/>
</dbReference>
<reference evidence="9" key="2">
    <citation type="submission" date="2018-05" db="EMBL/GenBank/DDBJ databases">
        <title>OgluRS3 (Oryza glumaepatula Reference Sequence Version 3).</title>
        <authorList>
            <person name="Zhang J."/>
            <person name="Kudrna D."/>
            <person name="Lee S."/>
            <person name="Talag J."/>
            <person name="Welchert J."/>
            <person name="Wing R.A."/>
        </authorList>
    </citation>
    <scope>NUCLEOTIDE SEQUENCE [LARGE SCALE GENOMIC DNA]</scope>
</reference>
<evidence type="ECO:0000256" key="5">
    <source>
        <dbReference type="ARBA" id="ARBA00023163"/>
    </source>
</evidence>
<dbReference type="SUPFAM" id="SSF57903">
    <property type="entry name" value="FYVE/PHD zinc finger"/>
    <property type="match status" value="1"/>
</dbReference>
<evidence type="ECO:0000313" key="9">
    <source>
        <dbReference type="EnsemblPlants" id="OGLUM12G11510.4"/>
    </source>
</evidence>
<feature type="region of interest" description="Disordered" evidence="7">
    <location>
        <begin position="764"/>
        <end position="791"/>
    </location>
</feature>
<feature type="region of interest" description="Disordered" evidence="7">
    <location>
        <begin position="351"/>
        <end position="414"/>
    </location>
</feature>
<feature type="region of interest" description="Disordered" evidence="7">
    <location>
        <begin position="66"/>
        <end position="92"/>
    </location>
</feature>
<sequence>MCKQSVVGEITKLPSRSLLVSLPLPTASASASADPHPSRERASERAGRRRSSCCFRRIHPVLMESEAGSAPNGCTSTVKGSEERHSLERRHDDGSCISEIKLISNMVVKKKRGRRAPPSSRRLSGNKVISGEDAVQNRNHAKEDQAGNSSDVALSPSSRKTEGQDQSTNPKDLFEKACHQATEMVTESTTGCKKSFWEEKGSDNRRGRQATLCVKQDGLDIETTGKDVSASEAYEKSSTLEDTSVGHAAAKSVNPEDNSLDPMDNVKVCDICGDVGEEERLAVCTRCNDGAEHIYCMRVMMEEVPEGEWLCEECENELEYEKKKKLEKSQLTVGASKSQFFERKTNKIANASKSNSYEDETSKALEGKISKPDTALKNRSSFENEVENENGDKKELNSTNQCNNSNSKRKEEGAGIISSIKQSITERCGLSMGAESRKRLPLSRESSFRLDVEKGKQAATKVPTSLAFDAAKNLGPPLRGQFSKSTSFNNSKVPKVKQLVNEVPQKPNNLKDHIPFIAKKEGPVGILAKSPFFKKPKSCESANKAKSSILPPTEESKVVNPPVSHNVTSDRDTSILGCPSVTASMTTQVSSKEESKAQHLTTGYSEVNKQLVAKAPGSTTVSSAEKSSGILGSGAQRKVIQNTDPAHRDDKVKDPTSLRPGGSSINRSMRCQRCNEAGHSTQFCSVDKLSLSAVKPMSERNMKDSSAKRNKTFEATNMIAAEKAASRPADQSEHIVKCGPPHNPMCRPKDLLSTSFGHVKKPSQLYGQTNEQDMRNTSSNKASTDGSKLKPNECQTVSVKTGRLVDGSLTMPDALMDKSSTVPELDFIWQGGFELRRTGRSPELCDGFQAHLSCSASPKVLEVAKKFPSKVQLEELPRQNSWPTQFQENGPSYENIGLFFFARDTDSYENYYSKLVENMLKNDLALRGNIETAELLIFPSNILSKNFQRWNMFYFLWGVFRVRKKDQMNIPPDVPFSTCEPNLNTDRMDVDESISVLTSGPSFSEGQNNGAKSDHDLVKSVSCVDYQCPQSTETNYQRCSNGETESNQPVSRNESEDHHQVPITASISTNNSTDLATEQQKLSCSGDEDTKDSSNSIACEAIIDVNTVPVTCSVSSVYEIGKGIRVINLNEADNLVDVDINSSEVNSGTVDLISHTTATPHKRNVEVANWADEVNGKLEQKKIKLDNVGSANSSLSENTSDGRLSSKVHPLVSSSFDDSVDQSLAGSSKCNGKRIFPLDLNTVDAGNVVNISDDEEMPERDAPDFELELTDNNSPRKTMFSFLSPKVEENRSKEHSLPTDSPGSLSLSLAFPASREHAGKLQSEIPKQLPEMSSQNKISSIWDRQ</sequence>
<dbReference type="InterPro" id="IPR056280">
    <property type="entry name" value="AIPP2-like_SPOC"/>
</dbReference>
<evidence type="ECO:0000259" key="8">
    <source>
        <dbReference type="PROSITE" id="PS50016"/>
    </source>
</evidence>
<dbReference type="InterPro" id="IPR001965">
    <property type="entry name" value="Znf_PHD"/>
</dbReference>
<accession>A0A0E0BS08</accession>
<evidence type="ECO:0000256" key="1">
    <source>
        <dbReference type="ARBA" id="ARBA00022723"/>
    </source>
</evidence>
<feature type="compositionally biased region" description="Polar residues" evidence="7">
    <location>
        <begin position="1033"/>
        <end position="1052"/>
    </location>
</feature>
<dbReference type="InterPro" id="IPR049914">
    <property type="entry name" value="PHD1-3/5-6"/>
</dbReference>
<dbReference type="GO" id="GO:0140566">
    <property type="term" value="F:histone reader activity"/>
    <property type="evidence" value="ECO:0007669"/>
    <property type="project" value="InterPro"/>
</dbReference>
<feature type="compositionally biased region" description="Basic and acidic residues" evidence="7">
    <location>
        <begin position="645"/>
        <end position="656"/>
    </location>
</feature>
<feature type="compositionally biased region" description="Basic and acidic residues" evidence="7">
    <location>
        <begin position="80"/>
        <end position="92"/>
    </location>
</feature>
<dbReference type="PANTHER" id="PTHR33304">
    <property type="match status" value="1"/>
</dbReference>
<keyword evidence="5" id="KW-0804">Transcription</keyword>
<protein>
    <recommendedName>
        <fullName evidence="8">PHD-type domain-containing protein</fullName>
    </recommendedName>
</protein>
<dbReference type="InterPro" id="IPR013083">
    <property type="entry name" value="Znf_RING/FYVE/PHD"/>
</dbReference>
<dbReference type="Gramene" id="OGLUM12G11510.4">
    <property type="protein sequence ID" value="OGLUM12G11510.4"/>
    <property type="gene ID" value="OGLUM12G11510"/>
</dbReference>
<organism evidence="9">
    <name type="scientific">Oryza glumipatula</name>
    <dbReference type="NCBI Taxonomy" id="40148"/>
    <lineage>
        <taxon>Eukaryota</taxon>
        <taxon>Viridiplantae</taxon>
        <taxon>Streptophyta</taxon>
        <taxon>Embryophyta</taxon>
        <taxon>Tracheophyta</taxon>
        <taxon>Spermatophyta</taxon>
        <taxon>Magnoliopsida</taxon>
        <taxon>Liliopsida</taxon>
        <taxon>Poales</taxon>
        <taxon>Poaceae</taxon>
        <taxon>BOP clade</taxon>
        <taxon>Oryzoideae</taxon>
        <taxon>Oryzeae</taxon>
        <taxon>Oryzinae</taxon>
        <taxon>Oryza</taxon>
    </lineage>
</organism>
<dbReference type="Gene3D" id="3.30.40.10">
    <property type="entry name" value="Zinc/RING finger domain, C3HC4 (zinc finger)"/>
    <property type="match status" value="1"/>
</dbReference>
<dbReference type="Proteomes" id="UP000026961">
    <property type="component" value="Chromosome 12"/>
</dbReference>
<dbReference type="HOGENOM" id="CLU_008741_2_0_1"/>
<evidence type="ECO:0000256" key="7">
    <source>
        <dbReference type="SAM" id="MobiDB-lite"/>
    </source>
</evidence>
<dbReference type="eggNOG" id="ENOG502QR3S">
    <property type="taxonomic scope" value="Eukaryota"/>
</dbReference>
<proteinExistence type="predicted"/>
<feature type="region of interest" description="Disordered" evidence="7">
    <location>
        <begin position="553"/>
        <end position="573"/>
    </location>
</feature>
<evidence type="ECO:0000256" key="2">
    <source>
        <dbReference type="ARBA" id="ARBA00022771"/>
    </source>
</evidence>
<feature type="region of interest" description="Disordered" evidence="7">
    <location>
        <begin position="226"/>
        <end position="247"/>
    </location>
</feature>
<feature type="compositionally biased region" description="Polar residues" evidence="7">
    <location>
        <begin position="397"/>
        <end position="406"/>
    </location>
</feature>
<feature type="region of interest" description="Disordered" evidence="7">
    <location>
        <begin position="1033"/>
        <end position="1059"/>
    </location>
</feature>
<feature type="compositionally biased region" description="Basic and acidic residues" evidence="7">
    <location>
        <begin position="360"/>
        <end position="382"/>
    </location>
</feature>
<feature type="domain" description="PHD-type" evidence="8">
    <location>
        <begin position="266"/>
        <end position="317"/>
    </location>
</feature>
<evidence type="ECO:0000256" key="6">
    <source>
        <dbReference type="PROSITE-ProRule" id="PRU00146"/>
    </source>
</evidence>
<dbReference type="GO" id="GO:0034244">
    <property type="term" value="P:negative regulation of transcription elongation by RNA polymerase II"/>
    <property type="evidence" value="ECO:0007669"/>
    <property type="project" value="InterPro"/>
</dbReference>
<feature type="compositionally biased region" description="Basic and acidic residues" evidence="7">
    <location>
        <begin position="1287"/>
        <end position="1297"/>
    </location>
</feature>
<dbReference type="PROSITE" id="PS50016">
    <property type="entry name" value="ZF_PHD_2"/>
    <property type="match status" value="1"/>
</dbReference>
<keyword evidence="2 6" id="KW-0863">Zinc-finger</keyword>
<evidence type="ECO:0000313" key="10">
    <source>
        <dbReference type="Proteomes" id="UP000026961"/>
    </source>
</evidence>
<feature type="region of interest" description="Disordered" evidence="7">
    <location>
        <begin position="1287"/>
        <end position="1345"/>
    </location>
</feature>
<dbReference type="InterPro" id="IPR011011">
    <property type="entry name" value="Znf_FYVE_PHD"/>
</dbReference>
<dbReference type="SMART" id="SM00249">
    <property type="entry name" value="PHD"/>
    <property type="match status" value="1"/>
</dbReference>
<feature type="region of interest" description="Disordered" evidence="7">
    <location>
        <begin position="618"/>
        <end position="667"/>
    </location>
</feature>
<reference evidence="9" key="1">
    <citation type="submission" date="2015-04" db="UniProtKB">
        <authorList>
            <consortium name="EnsemblPlants"/>
        </authorList>
    </citation>
    <scope>IDENTIFICATION</scope>
</reference>
<dbReference type="Pfam" id="PF23121">
    <property type="entry name" value="SPOC_AIPP2"/>
    <property type="match status" value="1"/>
</dbReference>